<feature type="binding site" evidence="2">
    <location>
        <begin position="126"/>
        <end position="127"/>
    </location>
    <ligand>
        <name>ATP</name>
        <dbReference type="ChEBI" id="CHEBI:30616"/>
    </ligand>
</feature>
<dbReference type="AlphaFoldDB" id="A0A1I6MYS2"/>
<feature type="binding site" evidence="2">
    <location>
        <position position="253"/>
    </location>
    <ligand>
        <name>substrate</name>
    </ligand>
</feature>
<feature type="binding site" evidence="2">
    <location>
        <position position="33"/>
    </location>
    <ligand>
        <name>Mg(2+)</name>
        <dbReference type="ChEBI" id="CHEBI:18420"/>
        <label>4</label>
    </ligand>
</feature>
<dbReference type="PIRSF" id="PIRSF005303">
    <property type="entry name" value="Thiam_monoph_kin"/>
    <property type="match status" value="1"/>
</dbReference>
<proteinExistence type="inferred from homology"/>
<accession>A0A1I6MYS2</accession>
<keyword evidence="1 2" id="KW-0784">Thiamine biosynthesis</keyword>
<evidence type="ECO:0000259" key="5">
    <source>
        <dbReference type="Pfam" id="PF02769"/>
    </source>
</evidence>
<keyword evidence="2" id="KW-0067">ATP-binding</keyword>
<dbReference type="UniPathway" id="UPA00060">
    <property type="reaction ID" value="UER00142"/>
</dbReference>
<keyword evidence="7" id="KW-1185">Reference proteome</keyword>
<name>A0A1I6MYS2_9BACT</name>
<dbReference type="NCBIfam" id="TIGR01379">
    <property type="entry name" value="thiL"/>
    <property type="match status" value="1"/>
</dbReference>
<feature type="binding site" evidence="2">
    <location>
        <position position="213"/>
    </location>
    <ligand>
        <name>Mg(2+)</name>
        <dbReference type="ChEBI" id="CHEBI:18420"/>
        <label>5</label>
    </ligand>
</feature>
<sequence length="303" mass="32279">MPPKKGELALIAQIRQQFATSPTALIAKGIGDDCAILRPPTGTEILVTTDFTLEDRHFRRDLHPARVVGHRCLARGLSDLAAMGATPLAAFLSLALPKDLPSAWTRQFLQGLQSLAQASKVTLAGGDTAQSPTHHILADIVLLGTAPTGTSLRRSGAKPGDRIYVTGQLGAAAAQLRTLLAGGKVRTHHLPQPRLAIGRKLRTKATACIDLSDGLSTDLTHLCEASKVRAELDLASLPIHPTATQNDALHGGEDYELLFTSSARIPKSIATPIGRILKPQKNHPSITADGIPLPPQGWEHFKQ</sequence>
<dbReference type="CDD" id="cd02194">
    <property type="entry name" value="ThiL"/>
    <property type="match status" value="1"/>
</dbReference>
<evidence type="ECO:0000259" key="4">
    <source>
        <dbReference type="Pfam" id="PF00586"/>
    </source>
</evidence>
<protein>
    <recommendedName>
        <fullName evidence="2">Thiamine-monophosphate kinase</fullName>
        <shortName evidence="2">TMP kinase</shortName>
        <shortName evidence="2">Thiamine-phosphate kinase</shortName>
        <ecNumber evidence="2">2.7.4.16</ecNumber>
    </recommendedName>
</protein>
<dbReference type="Gene3D" id="3.90.650.10">
    <property type="entry name" value="PurM-like C-terminal domain"/>
    <property type="match status" value="1"/>
</dbReference>
<feature type="binding site" evidence="2">
    <location>
        <position position="79"/>
    </location>
    <ligand>
        <name>Mg(2+)</name>
        <dbReference type="ChEBI" id="CHEBI:18420"/>
        <label>4</label>
    </ligand>
</feature>
<dbReference type="Gene3D" id="3.30.1330.10">
    <property type="entry name" value="PurM-like, N-terminal domain"/>
    <property type="match status" value="1"/>
</dbReference>
<dbReference type="Pfam" id="PF00586">
    <property type="entry name" value="AIRS"/>
    <property type="match status" value="1"/>
</dbReference>
<evidence type="ECO:0000256" key="2">
    <source>
        <dbReference type="HAMAP-Rule" id="MF_02128"/>
    </source>
</evidence>
<dbReference type="InterPro" id="IPR016188">
    <property type="entry name" value="PurM-like_N"/>
</dbReference>
<feature type="binding site" evidence="2">
    <location>
        <position position="79"/>
    </location>
    <ligand>
        <name>Mg(2+)</name>
        <dbReference type="ChEBI" id="CHEBI:18420"/>
        <label>2</label>
    </ligand>
</feature>
<feature type="binding site" evidence="2">
    <location>
        <position position="49"/>
    </location>
    <ligand>
        <name>Mg(2+)</name>
        <dbReference type="ChEBI" id="CHEBI:18420"/>
        <label>1</label>
    </ligand>
</feature>
<dbReference type="Proteomes" id="UP000199024">
    <property type="component" value="Unassembled WGS sequence"/>
</dbReference>
<dbReference type="PANTHER" id="PTHR30270">
    <property type="entry name" value="THIAMINE-MONOPHOSPHATE KINASE"/>
    <property type="match status" value="1"/>
</dbReference>
<dbReference type="EC" id="2.7.4.16" evidence="2"/>
<comment type="catalytic activity">
    <reaction evidence="2">
        <text>thiamine phosphate + ATP = thiamine diphosphate + ADP</text>
        <dbReference type="Rhea" id="RHEA:15913"/>
        <dbReference type="ChEBI" id="CHEBI:30616"/>
        <dbReference type="ChEBI" id="CHEBI:37575"/>
        <dbReference type="ChEBI" id="CHEBI:58937"/>
        <dbReference type="ChEBI" id="CHEBI:456216"/>
        <dbReference type="EC" id="2.7.4.16"/>
    </reaction>
</comment>
<feature type="binding site" evidence="2">
    <location>
        <position position="33"/>
    </location>
    <ligand>
        <name>Mg(2+)</name>
        <dbReference type="ChEBI" id="CHEBI:18420"/>
        <label>3</label>
    </ligand>
</feature>
<dbReference type="STRING" id="474950.SAMN05421771_3840"/>
<feature type="binding site" evidence="2">
    <location>
        <position position="212"/>
    </location>
    <ligand>
        <name>ATP</name>
        <dbReference type="ChEBI" id="CHEBI:30616"/>
    </ligand>
</feature>
<comment type="similarity">
    <text evidence="2">Belongs to the thiamine-monophosphate kinase family.</text>
</comment>
<dbReference type="GO" id="GO:0009030">
    <property type="term" value="F:thiamine-phosphate kinase activity"/>
    <property type="evidence" value="ECO:0007669"/>
    <property type="project" value="UniProtKB-UniRule"/>
</dbReference>
<keyword evidence="2 6" id="KW-0418">Kinase</keyword>
<feature type="binding site" evidence="2">
    <location>
        <position position="127"/>
    </location>
    <ligand>
        <name>Mg(2+)</name>
        <dbReference type="ChEBI" id="CHEBI:18420"/>
        <label>1</label>
    </ligand>
</feature>
<dbReference type="GO" id="GO:0009229">
    <property type="term" value="P:thiamine diphosphate biosynthetic process"/>
    <property type="evidence" value="ECO:0007669"/>
    <property type="project" value="UniProtKB-UniRule"/>
</dbReference>
<comment type="caution">
    <text evidence="2">Lacks conserved residue(s) required for the propagation of feature annotation.</text>
</comment>
<comment type="pathway">
    <text evidence="2">Cofactor biosynthesis; thiamine diphosphate biosynthesis; thiamine diphosphate from thiamine phosphate: step 1/1.</text>
</comment>
<feature type="binding site" evidence="2">
    <location>
        <position position="154"/>
    </location>
    <ligand>
        <name>ATP</name>
        <dbReference type="ChEBI" id="CHEBI:30616"/>
    </ligand>
</feature>
<feature type="domain" description="PurM-like C-terminal" evidence="5">
    <location>
        <begin position="158"/>
        <end position="260"/>
    </location>
</feature>
<feature type="binding site" evidence="2">
    <location>
        <position position="50"/>
    </location>
    <ligand>
        <name>Mg(2+)</name>
        <dbReference type="ChEBI" id="CHEBI:18420"/>
        <label>2</label>
    </ligand>
</feature>
<dbReference type="InterPro" id="IPR010918">
    <property type="entry name" value="PurM-like_C_dom"/>
</dbReference>
<dbReference type="OrthoDB" id="9802811at2"/>
<evidence type="ECO:0000256" key="3">
    <source>
        <dbReference type="SAM" id="MobiDB-lite"/>
    </source>
</evidence>
<dbReference type="InterPro" id="IPR036676">
    <property type="entry name" value="PurM-like_C_sf"/>
</dbReference>
<keyword evidence="2" id="KW-0808">Transferase</keyword>
<gene>
    <name evidence="2" type="primary">thiL</name>
    <name evidence="6" type="ORF">SAMN05421771_3840</name>
</gene>
<dbReference type="GO" id="GO:0000287">
    <property type="term" value="F:magnesium ion binding"/>
    <property type="evidence" value="ECO:0007669"/>
    <property type="project" value="UniProtKB-UniRule"/>
</dbReference>
<dbReference type="InterPro" id="IPR006283">
    <property type="entry name" value="ThiL-like"/>
</dbReference>
<keyword evidence="2" id="KW-0460">Magnesium</keyword>
<feature type="binding site" evidence="2">
    <location>
        <position position="210"/>
    </location>
    <ligand>
        <name>Mg(2+)</name>
        <dbReference type="ChEBI" id="CHEBI:18420"/>
        <label>3</label>
    </ligand>
</feature>
<reference evidence="6 7" key="1">
    <citation type="submission" date="2016-10" db="EMBL/GenBank/DDBJ databases">
        <authorList>
            <person name="de Groot N.N."/>
        </authorList>
    </citation>
    <scope>NUCLEOTIDE SEQUENCE [LARGE SCALE GENOMIC DNA]</scope>
    <source>
        <strain evidence="6 7">DSM 21001</strain>
    </source>
</reference>
<dbReference type="GO" id="GO:0009228">
    <property type="term" value="P:thiamine biosynthetic process"/>
    <property type="evidence" value="ECO:0007669"/>
    <property type="project" value="UniProtKB-KW"/>
</dbReference>
<feature type="binding site" evidence="2">
    <location>
        <position position="79"/>
    </location>
    <ligand>
        <name>Mg(2+)</name>
        <dbReference type="ChEBI" id="CHEBI:18420"/>
        <label>3</label>
    </ligand>
</feature>
<keyword evidence="2" id="KW-0547">Nucleotide-binding</keyword>
<feature type="binding site" evidence="2">
    <location>
        <position position="48"/>
    </location>
    <ligand>
        <name>Mg(2+)</name>
        <dbReference type="ChEBI" id="CHEBI:18420"/>
        <label>4</label>
    </ligand>
</feature>
<dbReference type="EMBL" id="FOZL01000002">
    <property type="protein sequence ID" value="SFS20797.1"/>
    <property type="molecule type" value="Genomic_DNA"/>
</dbReference>
<feature type="binding site" evidence="2">
    <location>
        <position position="298"/>
    </location>
    <ligand>
        <name>substrate</name>
    </ligand>
</feature>
<dbReference type="SUPFAM" id="SSF56042">
    <property type="entry name" value="PurM C-terminal domain-like"/>
    <property type="match status" value="1"/>
</dbReference>
<evidence type="ECO:0000313" key="7">
    <source>
        <dbReference type="Proteomes" id="UP000199024"/>
    </source>
</evidence>
<dbReference type="PANTHER" id="PTHR30270:SF0">
    <property type="entry name" value="THIAMINE-MONOPHOSPHATE KINASE"/>
    <property type="match status" value="1"/>
</dbReference>
<organism evidence="6 7">
    <name type="scientific">Granulicella pectinivorans</name>
    <dbReference type="NCBI Taxonomy" id="474950"/>
    <lineage>
        <taxon>Bacteria</taxon>
        <taxon>Pseudomonadati</taxon>
        <taxon>Acidobacteriota</taxon>
        <taxon>Terriglobia</taxon>
        <taxon>Terriglobales</taxon>
        <taxon>Acidobacteriaceae</taxon>
        <taxon>Granulicella</taxon>
    </lineage>
</organism>
<feature type="region of interest" description="Disordered" evidence="3">
    <location>
        <begin position="280"/>
        <end position="303"/>
    </location>
</feature>
<feature type="domain" description="PurM-like N-terminal" evidence="4">
    <location>
        <begin position="31"/>
        <end position="145"/>
    </location>
</feature>
<dbReference type="RefSeq" id="WP_089842695.1">
    <property type="nucleotide sequence ID" value="NZ_FOZL01000002.1"/>
</dbReference>
<feature type="binding site" evidence="2">
    <location>
        <position position="50"/>
    </location>
    <ligand>
        <name>Mg(2+)</name>
        <dbReference type="ChEBI" id="CHEBI:18420"/>
        <label>1</label>
    </ligand>
</feature>
<keyword evidence="2" id="KW-0479">Metal-binding</keyword>
<feature type="binding site" evidence="2">
    <location>
        <position position="57"/>
    </location>
    <ligand>
        <name>substrate</name>
    </ligand>
</feature>
<evidence type="ECO:0000313" key="6">
    <source>
        <dbReference type="EMBL" id="SFS20797.1"/>
    </source>
</evidence>
<comment type="function">
    <text evidence="2">Catalyzes the ATP-dependent phosphorylation of thiamine-monophosphate (TMP) to form thiamine-pyrophosphate (TPP), the active form of vitamin B1.</text>
</comment>
<dbReference type="HAMAP" id="MF_02128">
    <property type="entry name" value="TMP_kinase"/>
    <property type="match status" value="1"/>
</dbReference>
<dbReference type="InterPro" id="IPR036921">
    <property type="entry name" value="PurM-like_N_sf"/>
</dbReference>
<dbReference type="Pfam" id="PF02769">
    <property type="entry name" value="AIRS_C"/>
    <property type="match status" value="1"/>
</dbReference>
<dbReference type="GO" id="GO:0005524">
    <property type="term" value="F:ATP binding"/>
    <property type="evidence" value="ECO:0007669"/>
    <property type="project" value="UniProtKB-UniRule"/>
</dbReference>
<dbReference type="SUPFAM" id="SSF55326">
    <property type="entry name" value="PurM N-terminal domain-like"/>
    <property type="match status" value="1"/>
</dbReference>
<comment type="miscellaneous">
    <text evidence="2">Reaction mechanism of ThiL seems to utilize a direct, inline transfer of the gamma-phosphate of ATP to TMP rather than a phosphorylated enzyme intermediate.</text>
</comment>
<evidence type="ECO:0000256" key="1">
    <source>
        <dbReference type="ARBA" id="ARBA00022977"/>
    </source>
</evidence>